<evidence type="ECO:0000256" key="1">
    <source>
        <dbReference type="SAM" id="MobiDB-lite"/>
    </source>
</evidence>
<gene>
    <name evidence="2" type="ORF">Pla22_47470</name>
</gene>
<evidence type="ECO:0000313" key="3">
    <source>
        <dbReference type="Proteomes" id="UP000316598"/>
    </source>
</evidence>
<proteinExistence type="predicted"/>
<organism evidence="2 3">
    <name type="scientific">Rubripirellula amarantea</name>
    <dbReference type="NCBI Taxonomy" id="2527999"/>
    <lineage>
        <taxon>Bacteria</taxon>
        <taxon>Pseudomonadati</taxon>
        <taxon>Planctomycetota</taxon>
        <taxon>Planctomycetia</taxon>
        <taxon>Pirellulales</taxon>
        <taxon>Pirellulaceae</taxon>
        <taxon>Rubripirellula</taxon>
    </lineage>
</organism>
<keyword evidence="3" id="KW-1185">Reference proteome</keyword>
<name>A0A5C5WFX4_9BACT</name>
<accession>A0A5C5WFX4</accession>
<sequence length="100" mass="10524">MIRAFSILTVLLSVGCSPSNIESPSKSNAAMTLPTDRPAPGEIAEAKLNPGGWVYRIVGDYGPDDAVPPEAIAGAWQVGDDGVIVGDFKPNDNYKPPAER</sequence>
<dbReference type="EMBL" id="SJPI01000003">
    <property type="protein sequence ID" value="TWT49550.1"/>
    <property type="molecule type" value="Genomic_DNA"/>
</dbReference>
<comment type="caution">
    <text evidence="2">The sequence shown here is derived from an EMBL/GenBank/DDBJ whole genome shotgun (WGS) entry which is preliminary data.</text>
</comment>
<dbReference type="AlphaFoldDB" id="A0A5C5WFX4"/>
<feature type="region of interest" description="Disordered" evidence="1">
    <location>
        <begin position="22"/>
        <end position="44"/>
    </location>
</feature>
<protein>
    <submittedName>
        <fullName evidence="2">Uncharacterized protein</fullName>
    </submittedName>
</protein>
<dbReference type="PROSITE" id="PS51257">
    <property type="entry name" value="PROKAR_LIPOPROTEIN"/>
    <property type="match status" value="1"/>
</dbReference>
<dbReference type="Proteomes" id="UP000316598">
    <property type="component" value="Unassembled WGS sequence"/>
</dbReference>
<reference evidence="2 3" key="1">
    <citation type="submission" date="2019-02" db="EMBL/GenBank/DDBJ databases">
        <title>Deep-cultivation of Planctomycetes and their phenomic and genomic characterization uncovers novel biology.</title>
        <authorList>
            <person name="Wiegand S."/>
            <person name="Jogler M."/>
            <person name="Boedeker C."/>
            <person name="Pinto D."/>
            <person name="Vollmers J."/>
            <person name="Rivas-Marin E."/>
            <person name="Kohn T."/>
            <person name="Peeters S.H."/>
            <person name="Heuer A."/>
            <person name="Rast P."/>
            <person name="Oberbeckmann S."/>
            <person name="Bunk B."/>
            <person name="Jeske O."/>
            <person name="Meyerdierks A."/>
            <person name="Storesund J.E."/>
            <person name="Kallscheuer N."/>
            <person name="Luecker S."/>
            <person name="Lage O.M."/>
            <person name="Pohl T."/>
            <person name="Merkel B.J."/>
            <person name="Hornburger P."/>
            <person name="Mueller R.-W."/>
            <person name="Bruemmer F."/>
            <person name="Labrenz M."/>
            <person name="Spormann A.M."/>
            <person name="Op Den Camp H."/>
            <person name="Overmann J."/>
            <person name="Amann R."/>
            <person name="Jetten M.S.M."/>
            <person name="Mascher T."/>
            <person name="Medema M.H."/>
            <person name="Devos D.P."/>
            <person name="Kaster A.-K."/>
            <person name="Ovreas L."/>
            <person name="Rohde M."/>
            <person name="Galperin M.Y."/>
            <person name="Jogler C."/>
        </authorList>
    </citation>
    <scope>NUCLEOTIDE SEQUENCE [LARGE SCALE GENOMIC DNA]</scope>
    <source>
        <strain evidence="2 3">Pla22</strain>
    </source>
</reference>
<evidence type="ECO:0000313" key="2">
    <source>
        <dbReference type="EMBL" id="TWT49550.1"/>
    </source>
</evidence>